<sequence length="112" mass="12443">MAGQGMLTLAIKEKPALYAAYMPFVTNGGLFIPTDKAYKLGDQVFLLLSLLEDSDRLPTPCTVVWITPPRAQGNRLRGIGVQFNKSDKGVTHRRIEEHLGGMLNSDRKTHTF</sequence>
<protein>
    <submittedName>
        <fullName evidence="1">Pilus assembly protein PilZ</fullName>
    </submittedName>
</protein>
<dbReference type="OrthoDB" id="5296245at2"/>
<evidence type="ECO:0000313" key="1">
    <source>
        <dbReference type="EMBL" id="AKJ95064.1"/>
    </source>
</evidence>
<dbReference type="AlphaFoldDB" id="A0A0G3G3S6"/>
<dbReference type="EMBL" id="CP011367">
    <property type="protein sequence ID" value="AKJ95064.1"/>
    <property type="molecule type" value="Genomic_DNA"/>
</dbReference>
<dbReference type="PATRIC" id="fig|106634.4.peg.1370"/>
<dbReference type="Pfam" id="PF07238">
    <property type="entry name" value="PilZ"/>
    <property type="match status" value="1"/>
</dbReference>
<accession>A0A0G3G3S6</accession>
<dbReference type="InterPro" id="IPR009875">
    <property type="entry name" value="PilZ_domain"/>
</dbReference>
<keyword evidence="2" id="KW-1185">Reference proteome</keyword>
<organism evidence="1 2">
    <name type="scientific">Thioalkalivibrio versutus</name>
    <dbReference type="NCBI Taxonomy" id="106634"/>
    <lineage>
        <taxon>Bacteria</taxon>
        <taxon>Pseudomonadati</taxon>
        <taxon>Pseudomonadota</taxon>
        <taxon>Gammaproteobacteria</taxon>
        <taxon>Chromatiales</taxon>
        <taxon>Ectothiorhodospiraceae</taxon>
        <taxon>Thioalkalivibrio</taxon>
    </lineage>
</organism>
<dbReference type="GO" id="GO:0035438">
    <property type="term" value="F:cyclic-di-GMP binding"/>
    <property type="evidence" value="ECO:0007669"/>
    <property type="project" value="InterPro"/>
</dbReference>
<dbReference type="STRING" id="106634.TVD_06690"/>
<gene>
    <name evidence="1" type="ORF">TVD_06690</name>
</gene>
<dbReference type="Gene3D" id="2.40.10.220">
    <property type="entry name" value="predicted glycosyltransferase like domains"/>
    <property type="match status" value="1"/>
</dbReference>
<evidence type="ECO:0000313" key="2">
    <source>
        <dbReference type="Proteomes" id="UP000064201"/>
    </source>
</evidence>
<dbReference type="Proteomes" id="UP000064201">
    <property type="component" value="Chromosome"/>
</dbReference>
<dbReference type="KEGG" id="tvr:TVD_06690"/>
<proteinExistence type="predicted"/>
<name>A0A0G3G3S6_9GAMM</name>
<dbReference type="RefSeq" id="WP_017941553.1">
    <property type="nucleotide sequence ID" value="NZ_CP011367.1"/>
</dbReference>
<reference evidence="1 2" key="1">
    <citation type="submission" date="2015-04" db="EMBL/GenBank/DDBJ databases">
        <title>Complete Sequence for the Genome of the Thioalkalivibrio versutus D301.</title>
        <authorList>
            <person name="Mu T."/>
            <person name="Zhou J."/>
            <person name="Xu X."/>
        </authorList>
    </citation>
    <scope>NUCLEOTIDE SEQUENCE [LARGE SCALE GENOMIC DNA]</scope>
    <source>
        <strain evidence="1 2">D301</strain>
    </source>
</reference>